<feature type="region of interest" description="Disordered" evidence="1">
    <location>
        <begin position="1"/>
        <end position="48"/>
    </location>
</feature>
<reference evidence="2" key="1">
    <citation type="submission" date="2014-09" db="EMBL/GenBank/DDBJ databases">
        <authorList>
            <person name="Magalhaes I.L.F."/>
            <person name="Oliveira U."/>
            <person name="Santos F.R."/>
            <person name="Vidigal T.H.D.A."/>
            <person name="Brescovit A.D."/>
            <person name="Santos A.J."/>
        </authorList>
    </citation>
    <scope>NUCLEOTIDE SEQUENCE</scope>
    <source>
        <tissue evidence="2">Shoot tissue taken approximately 20 cm above the soil surface</tissue>
    </source>
</reference>
<feature type="compositionally biased region" description="Pro residues" evidence="1">
    <location>
        <begin position="16"/>
        <end position="26"/>
    </location>
</feature>
<dbReference type="AlphaFoldDB" id="A0A0A9FGP5"/>
<evidence type="ECO:0000256" key="1">
    <source>
        <dbReference type="SAM" id="MobiDB-lite"/>
    </source>
</evidence>
<reference evidence="2" key="2">
    <citation type="journal article" date="2015" name="Data Brief">
        <title>Shoot transcriptome of the giant reed, Arundo donax.</title>
        <authorList>
            <person name="Barrero R.A."/>
            <person name="Guerrero F.D."/>
            <person name="Moolhuijzen P."/>
            <person name="Goolsby J.A."/>
            <person name="Tidwell J."/>
            <person name="Bellgard S.E."/>
            <person name="Bellgard M.I."/>
        </authorList>
    </citation>
    <scope>NUCLEOTIDE SEQUENCE</scope>
    <source>
        <tissue evidence="2">Shoot tissue taken approximately 20 cm above the soil surface</tissue>
    </source>
</reference>
<name>A0A0A9FGP5_ARUDO</name>
<organism evidence="2">
    <name type="scientific">Arundo donax</name>
    <name type="common">Giant reed</name>
    <name type="synonym">Donax arundinaceus</name>
    <dbReference type="NCBI Taxonomy" id="35708"/>
    <lineage>
        <taxon>Eukaryota</taxon>
        <taxon>Viridiplantae</taxon>
        <taxon>Streptophyta</taxon>
        <taxon>Embryophyta</taxon>
        <taxon>Tracheophyta</taxon>
        <taxon>Spermatophyta</taxon>
        <taxon>Magnoliopsida</taxon>
        <taxon>Liliopsida</taxon>
        <taxon>Poales</taxon>
        <taxon>Poaceae</taxon>
        <taxon>PACMAD clade</taxon>
        <taxon>Arundinoideae</taxon>
        <taxon>Arundineae</taxon>
        <taxon>Arundo</taxon>
    </lineage>
</organism>
<protein>
    <submittedName>
        <fullName evidence="2">Uncharacterized protein</fullName>
    </submittedName>
</protein>
<accession>A0A0A9FGP5</accession>
<proteinExistence type="predicted"/>
<evidence type="ECO:0000313" key="2">
    <source>
        <dbReference type="EMBL" id="JAE11502.1"/>
    </source>
</evidence>
<sequence>MTPPPRTACAAAPCASPTPPPPPPTSGSPLASPRRSGTPTRPTCYHLE</sequence>
<dbReference type="EMBL" id="GBRH01186394">
    <property type="protein sequence ID" value="JAE11502.1"/>
    <property type="molecule type" value="Transcribed_RNA"/>
</dbReference>